<dbReference type="Gene3D" id="1.10.1740.10">
    <property type="match status" value="1"/>
</dbReference>
<dbReference type="NCBIfam" id="TIGR02937">
    <property type="entry name" value="sigma70-ECF"/>
    <property type="match status" value="1"/>
</dbReference>
<dbReference type="PANTHER" id="PTHR43133">
    <property type="entry name" value="RNA POLYMERASE ECF-TYPE SIGMA FACTO"/>
    <property type="match status" value="1"/>
</dbReference>
<dbReference type="KEGG" id="woc:BA177_05895"/>
<dbReference type="Proteomes" id="UP000092695">
    <property type="component" value="Chromosome"/>
</dbReference>
<keyword evidence="2" id="KW-0805">Transcription regulation</keyword>
<dbReference type="InterPro" id="IPR007627">
    <property type="entry name" value="RNA_pol_sigma70_r2"/>
</dbReference>
<dbReference type="InterPro" id="IPR013325">
    <property type="entry name" value="RNA_pol_sigma_r2"/>
</dbReference>
<dbReference type="InterPro" id="IPR039425">
    <property type="entry name" value="RNA_pol_sigma-70-like"/>
</dbReference>
<feature type="domain" description="RNA polymerase sigma-70 region 2" evidence="5">
    <location>
        <begin position="28"/>
        <end position="94"/>
    </location>
</feature>
<evidence type="ECO:0000256" key="3">
    <source>
        <dbReference type="ARBA" id="ARBA00023082"/>
    </source>
</evidence>
<keyword evidence="4" id="KW-0804">Transcription</keyword>
<organism evidence="7 8">
    <name type="scientific">Woeseia oceani</name>
    <dbReference type="NCBI Taxonomy" id="1548547"/>
    <lineage>
        <taxon>Bacteria</taxon>
        <taxon>Pseudomonadati</taxon>
        <taxon>Pseudomonadota</taxon>
        <taxon>Gammaproteobacteria</taxon>
        <taxon>Woeseiales</taxon>
        <taxon>Woeseiaceae</taxon>
        <taxon>Woeseia</taxon>
    </lineage>
</organism>
<evidence type="ECO:0000259" key="6">
    <source>
        <dbReference type="Pfam" id="PF08281"/>
    </source>
</evidence>
<feature type="domain" description="RNA polymerase sigma factor 70 region 4 type 2" evidence="6">
    <location>
        <begin position="127"/>
        <end position="178"/>
    </location>
</feature>
<proteinExistence type="inferred from homology"/>
<gene>
    <name evidence="7" type="ORF">BA177_05895</name>
</gene>
<evidence type="ECO:0000256" key="4">
    <source>
        <dbReference type="ARBA" id="ARBA00023163"/>
    </source>
</evidence>
<dbReference type="SUPFAM" id="SSF88946">
    <property type="entry name" value="Sigma2 domain of RNA polymerase sigma factors"/>
    <property type="match status" value="1"/>
</dbReference>
<evidence type="ECO:0000256" key="1">
    <source>
        <dbReference type="ARBA" id="ARBA00010641"/>
    </source>
</evidence>
<reference evidence="7 8" key="1">
    <citation type="submission" date="2016-06" db="EMBL/GenBank/DDBJ databases">
        <title>Complete genome sequence of a deep-branching marine Gamma Proteobacterium Woeseia oceani type strain XK5.</title>
        <authorList>
            <person name="Mu D."/>
            <person name="Du Z."/>
        </authorList>
    </citation>
    <scope>NUCLEOTIDE SEQUENCE [LARGE SCALE GENOMIC DNA]</scope>
    <source>
        <strain evidence="7 8">XK5</strain>
    </source>
</reference>
<dbReference type="InterPro" id="IPR014284">
    <property type="entry name" value="RNA_pol_sigma-70_dom"/>
</dbReference>
<dbReference type="EMBL" id="CP016268">
    <property type="protein sequence ID" value="ANO50798.1"/>
    <property type="molecule type" value="Genomic_DNA"/>
</dbReference>
<evidence type="ECO:0000313" key="7">
    <source>
        <dbReference type="EMBL" id="ANO50798.1"/>
    </source>
</evidence>
<dbReference type="InterPro" id="IPR013324">
    <property type="entry name" value="RNA_pol_sigma_r3/r4-like"/>
</dbReference>
<dbReference type="Gene3D" id="1.10.10.10">
    <property type="entry name" value="Winged helix-like DNA-binding domain superfamily/Winged helix DNA-binding domain"/>
    <property type="match status" value="1"/>
</dbReference>
<keyword evidence="3" id="KW-0731">Sigma factor</keyword>
<dbReference type="SUPFAM" id="SSF88659">
    <property type="entry name" value="Sigma3 and sigma4 domains of RNA polymerase sigma factors"/>
    <property type="match status" value="1"/>
</dbReference>
<dbReference type="GO" id="GO:0003677">
    <property type="term" value="F:DNA binding"/>
    <property type="evidence" value="ECO:0007669"/>
    <property type="project" value="InterPro"/>
</dbReference>
<name>A0A193LEA5_9GAMM</name>
<protein>
    <recommendedName>
        <fullName evidence="9">RNA polymerase subunit sigma-24</fullName>
    </recommendedName>
</protein>
<dbReference type="PANTHER" id="PTHR43133:SF46">
    <property type="entry name" value="RNA POLYMERASE SIGMA-70 FACTOR ECF SUBFAMILY"/>
    <property type="match status" value="1"/>
</dbReference>
<dbReference type="STRING" id="1548547.BA177_05895"/>
<evidence type="ECO:0000259" key="5">
    <source>
        <dbReference type="Pfam" id="PF04542"/>
    </source>
</evidence>
<accession>A0A193LEA5</accession>
<dbReference type="Pfam" id="PF08281">
    <property type="entry name" value="Sigma70_r4_2"/>
    <property type="match status" value="1"/>
</dbReference>
<sequence length="201" mass="22514">MSRFTDIDIDAAIVKRAAQGDVRAHEIIYRAFSAPVYSICLRFTRVPAHAEDLTQDTFIEIMRSIGSFRGDAPLGSWVRRVAVSKALMFLRSAWQRRGQSLDDDWEEYLPAPDARRAQAERPEQALDLDAALASLPDVGRAVVWLHDVEGFTHKEIAGLMGKTESFSKSQLSRAYQRLRPMLEQGVAEATGTMNSTMPELC</sequence>
<dbReference type="RefSeq" id="WP_068614110.1">
    <property type="nucleotide sequence ID" value="NZ_CP016268.1"/>
</dbReference>
<dbReference type="OrthoDB" id="6236508at2"/>
<evidence type="ECO:0000256" key="2">
    <source>
        <dbReference type="ARBA" id="ARBA00023015"/>
    </source>
</evidence>
<dbReference type="CDD" id="cd06171">
    <property type="entry name" value="Sigma70_r4"/>
    <property type="match status" value="1"/>
</dbReference>
<dbReference type="GO" id="GO:0006352">
    <property type="term" value="P:DNA-templated transcription initiation"/>
    <property type="evidence" value="ECO:0007669"/>
    <property type="project" value="InterPro"/>
</dbReference>
<evidence type="ECO:0000313" key="8">
    <source>
        <dbReference type="Proteomes" id="UP000092695"/>
    </source>
</evidence>
<dbReference type="Pfam" id="PF04542">
    <property type="entry name" value="Sigma70_r2"/>
    <property type="match status" value="1"/>
</dbReference>
<keyword evidence="8" id="KW-1185">Reference proteome</keyword>
<dbReference type="GO" id="GO:0016987">
    <property type="term" value="F:sigma factor activity"/>
    <property type="evidence" value="ECO:0007669"/>
    <property type="project" value="UniProtKB-KW"/>
</dbReference>
<comment type="similarity">
    <text evidence="1">Belongs to the sigma-70 factor family. ECF subfamily.</text>
</comment>
<dbReference type="AlphaFoldDB" id="A0A193LEA5"/>
<evidence type="ECO:0008006" key="9">
    <source>
        <dbReference type="Google" id="ProtNLM"/>
    </source>
</evidence>
<dbReference type="InterPro" id="IPR036388">
    <property type="entry name" value="WH-like_DNA-bd_sf"/>
</dbReference>
<dbReference type="InterPro" id="IPR013249">
    <property type="entry name" value="RNA_pol_sigma70_r4_t2"/>
</dbReference>